<dbReference type="HOGENOM" id="CLU_018294_8_0_1"/>
<keyword evidence="1" id="KW-0238">DNA-binding</keyword>
<evidence type="ECO:0000256" key="1">
    <source>
        <dbReference type="ARBA" id="ARBA00023125"/>
    </source>
</evidence>
<evidence type="ECO:0000256" key="2">
    <source>
        <dbReference type="SAM" id="MobiDB-lite"/>
    </source>
</evidence>
<dbReference type="AlphaFoldDB" id="A0A0D0DER3"/>
<dbReference type="GO" id="GO:0003677">
    <property type="term" value="F:DNA binding"/>
    <property type="evidence" value="ECO:0007669"/>
    <property type="project" value="UniProtKB-KW"/>
</dbReference>
<evidence type="ECO:0000313" key="5">
    <source>
        <dbReference type="Proteomes" id="UP000054538"/>
    </source>
</evidence>
<evidence type="ECO:0000259" key="3">
    <source>
        <dbReference type="Pfam" id="PF03221"/>
    </source>
</evidence>
<accession>A0A0D0DER3</accession>
<organism evidence="4 5">
    <name type="scientific">Paxillus rubicundulus Ve08.2h10</name>
    <dbReference type="NCBI Taxonomy" id="930991"/>
    <lineage>
        <taxon>Eukaryota</taxon>
        <taxon>Fungi</taxon>
        <taxon>Dikarya</taxon>
        <taxon>Basidiomycota</taxon>
        <taxon>Agaricomycotina</taxon>
        <taxon>Agaricomycetes</taxon>
        <taxon>Agaricomycetidae</taxon>
        <taxon>Boletales</taxon>
        <taxon>Paxilineae</taxon>
        <taxon>Paxillaceae</taxon>
        <taxon>Paxillus</taxon>
    </lineage>
</organism>
<dbReference type="OrthoDB" id="162969at2759"/>
<sequence>MPAEKRKPRTAPAPYNRQPKKSKPKDTSSTSALEITSTSRQNLTLSDWLTVFAYADAHPLTPQADVVKHFQTQRSGALIFTQSTLSRKLKEHPELEKHVNDNPNALSSKQPQIVTHPDVERALFLWVKHMEGKGEQVSGPMLKEKRN</sequence>
<dbReference type="InterPro" id="IPR006600">
    <property type="entry name" value="HTH_CenpB_DNA-bd_dom"/>
</dbReference>
<dbReference type="Pfam" id="PF03221">
    <property type="entry name" value="HTH_Tnp_Tc5"/>
    <property type="match status" value="1"/>
</dbReference>
<dbReference type="Proteomes" id="UP000054538">
    <property type="component" value="Unassembled WGS sequence"/>
</dbReference>
<feature type="domain" description="HTH CENPB-type" evidence="3">
    <location>
        <begin position="117"/>
        <end position="145"/>
    </location>
</feature>
<keyword evidence="5" id="KW-1185">Reference proteome</keyword>
<name>A0A0D0DER3_9AGAM</name>
<reference evidence="5" key="2">
    <citation type="submission" date="2015-01" db="EMBL/GenBank/DDBJ databases">
        <title>Evolutionary Origins and Diversification of the Mycorrhizal Mutualists.</title>
        <authorList>
            <consortium name="DOE Joint Genome Institute"/>
            <consortium name="Mycorrhizal Genomics Consortium"/>
            <person name="Kohler A."/>
            <person name="Kuo A."/>
            <person name="Nagy L.G."/>
            <person name="Floudas D."/>
            <person name="Copeland A."/>
            <person name="Barry K.W."/>
            <person name="Cichocki N."/>
            <person name="Veneault-Fourrey C."/>
            <person name="LaButti K."/>
            <person name="Lindquist E.A."/>
            <person name="Lipzen A."/>
            <person name="Lundell T."/>
            <person name="Morin E."/>
            <person name="Murat C."/>
            <person name="Riley R."/>
            <person name="Ohm R."/>
            <person name="Sun H."/>
            <person name="Tunlid A."/>
            <person name="Henrissat B."/>
            <person name="Grigoriev I.V."/>
            <person name="Hibbett D.S."/>
            <person name="Martin F."/>
        </authorList>
    </citation>
    <scope>NUCLEOTIDE SEQUENCE [LARGE SCALE GENOMIC DNA]</scope>
    <source>
        <strain evidence="5">Ve08.2h10</strain>
    </source>
</reference>
<reference evidence="4 5" key="1">
    <citation type="submission" date="2014-04" db="EMBL/GenBank/DDBJ databases">
        <authorList>
            <consortium name="DOE Joint Genome Institute"/>
            <person name="Kuo A."/>
            <person name="Kohler A."/>
            <person name="Jargeat P."/>
            <person name="Nagy L.G."/>
            <person name="Floudas D."/>
            <person name="Copeland A."/>
            <person name="Barry K.W."/>
            <person name="Cichocki N."/>
            <person name="Veneault-Fourrey C."/>
            <person name="LaButti K."/>
            <person name="Lindquist E.A."/>
            <person name="Lipzen A."/>
            <person name="Lundell T."/>
            <person name="Morin E."/>
            <person name="Murat C."/>
            <person name="Sun H."/>
            <person name="Tunlid A."/>
            <person name="Henrissat B."/>
            <person name="Grigoriev I.V."/>
            <person name="Hibbett D.S."/>
            <person name="Martin F."/>
            <person name="Nordberg H.P."/>
            <person name="Cantor M.N."/>
            <person name="Hua S.X."/>
        </authorList>
    </citation>
    <scope>NUCLEOTIDE SEQUENCE [LARGE SCALE GENOMIC DNA]</scope>
    <source>
        <strain evidence="4 5">Ve08.2h10</strain>
    </source>
</reference>
<dbReference type="InParanoid" id="A0A0D0DER3"/>
<proteinExistence type="predicted"/>
<dbReference type="Gene3D" id="1.10.10.60">
    <property type="entry name" value="Homeodomain-like"/>
    <property type="match status" value="1"/>
</dbReference>
<dbReference type="EMBL" id="KN827688">
    <property type="protein sequence ID" value="KIK76075.1"/>
    <property type="molecule type" value="Genomic_DNA"/>
</dbReference>
<feature type="region of interest" description="Disordered" evidence="2">
    <location>
        <begin position="1"/>
        <end position="38"/>
    </location>
</feature>
<gene>
    <name evidence="4" type="ORF">PAXRUDRAFT_170974</name>
</gene>
<evidence type="ECO:0000313" key="4">
    <source>
        <dbReference type="EMBL" id="KIK76075.1"/>
    </source>
</evidence>
<protein>
    <recommendedName>
        <fullName evidence="3">HTH CENPB-type domain-containing protein</fullName>
    </recommendedName>
</protein>